<dbReference type="Proteomes" id="UP000829398">
    <property type="component" value="Chromosome 5"/>
</dbReference>
<dbReference type="EMBL" id="CM039174">
    <property type="protein sequence ID" value="KAH9754815.1"/>
    <property type="molecule type" value="Genomic_DNA"/>
</dbReference>
<evidence type="ECO:0000313" key="1">
    <source>
        <dbReference type="EMBL" id="KAH9754815.1"/>
    </source>
</evidence>
<organism evidence="1 2">
    <name type="scientific">Citrus sinensis</name>
    <name type="common">Sweet orange</name>
    <name type="synonym">Citrus aurantium var. sinensis</name>
    <dbReference type="NCBI Taxonomy" id="2711"/>
    <lineage>
        <taxon>Eukaryota</taxon>
        <taxon>Viridiplantae</taxon>
        <taxon>Streptophyta</taxon>
        <taxon>Embryophyta</taxon>
        <taxon>Tracheophyta</taxon>
        <taxon>Spermatophyta</taxon>
        <taxon>Magnoliopsida</taxon>
        <taxon>eudicotyledons</taxon>
        <taxon>Gunneridae</taxon>
        <taxon>Pentapetalae</taxon>
        <taxon>rosids</taxon>
        <taxon>malvids</taxon>
        <taxon>Sapindales</taxon>
        <taxon>Rutaceae</taxon>
        <taxon>Aurantioideae</taxon>
        <taxon>Citrus</taxon>
    </lineage>
</organism>
<evidence type="ECO:0000313" key="2">
    <source>
        <dbReference type="Proteomes" id="UP000829398"/>
    </source>
</evidence>
<sequence length="1014" mass="112361">MSLFLSIFFALVSVLHSVSSSSGNLSESPCPLNFDAVRRLVNEGPKRPMLTDMNTQCQIVLQGIRLLRAEYLRTNGYFLPPVNSSCYESCRNFVTEFVQGFDIRTSCGYYPELISEACMNITSRAQFESLIPKSKLQEIKRHCSQSLEKSFACDSCTSKLSSLSDILRHGPGNGNGNVSDCSGYPFLYAAAVVNQFGPIDRATARCLFSLYFSARQSSLNKRHEIVIYGIVLGSVIGILGAFTAFWFLFIRSKKSEERVVKVTDNDEPSLVLESRTSNLARFKIEEIKAATMNFSRENIIGKGGYGNVYKGMLPNGTEVAVKRFKNCSKAGDANFKHEVEIIASVKHVNLVALRGYSTATVPLEGHQRIIVCDLLHNGSLYDHLFGSGMKKLSWPIRLRIALGTARGLAYLHYGVQPAIIHRDIKASNILLDEAFEAKVGDFGLAKFNPEGITHLTTRVAGTLGYVAPEYALYGKLTPGSDVYSFGVVLLELLSGKKACEIIQGKSVLLSDWAWELVKEGKALDVIEENMPEMELPEMMEQYVLTAAICAHPILQARPTMDQIVKILETDVPVRSILGSYVASFNREEISGLCSINFTTTRISPRKASSPEVPAHTDKSEYAGCFPGANPPTLKSDMKEIGLADDVLVDEQDIPAPIPLLPGSYKTHLLADFCHQTSAHHVWSRRISWGVHFPLQPNQLKRVKAVLANSGSSRELLTTYNLLESRLRDQNKDAPTAKRANIVQQVSPLKTLPPPSAKLGETSGAATDLASSSPPVGHRSRLPDSQAEHLAPYLNELSKLVSKKDLEDFDGCTLGELVGAMQYSAFHLSCMTTYYKAKVGRYDRKMKEDIQSATTRVDVAEKKAGDLNLENLKLIERESLAQAKAINLEEELTKVKEDLQRQKAMYEAQLESFRDSHRAQVENLEKEADNQYDQGLRHSYRCIMAVLGKQHPDLKMDDLTAGVAQHMDEEAAKEDAEEVAPMVIEEENSPPRVIPADASEASNPPRRNWRYSLST</sequence>
<reference evidence="2" key="1">
    <citation type="journal article" date="2023" name="Hortic. Res.">
        <title>A chromosome-level phased genome enabling allele-level studies in sweet orange: a case study on citrus Huanglongbing tolerance.</title>
        <authorList>
            <person name="Wu B."/>
            <person name="Yu Q."/>
            <person name="Deng Z."/>
            <person name="Duan Y."/>
            <person name="Luo F."/>
            <person name="Gmitter F. Jr."/>
        </authorList>
    </citation>
    <scope>NUCLEOTIDE SEQUENCE [LARGE SCALE GENOMIC DNA]</scope>
    <source>
        <strain evidence="2">cv. Valencia</strain>
    </source>
</reference>
<accession>A0ACB8KK82</accession>
<name>A0ACB8KK82_CITSI</name>
<comment type="caution">
    <text evidence="1">The sequence shown here is derived from an EMBL/GenBank/DDBJ whole genome shotgun (WGS) entry which is preliminary data.</text>
</comment>
<protein>
    <submittedName>
        <fullName evidence="1">LRR receptor-like serine/threonine-protein kinase RKF3</fullName>
    </submittedName>
</protein>
<proteinExistence type="predicted"/>
<gene>
    <name evidence="1" type="ORF">KPL71_015562</name>
</gene>
<keyword evidence="2" id="KW-1185">Reference proteome</keyword>